<dbReference type="AlphaFoldDB" id="A0A506U3I7"/>
<keyword evidence="2" id="KW-1185">Reference proteome</keyword>
<dbReference type="RefSeq" id="WP_141150660.1">
    <property type="nucleotide sequence ID" value="NZ_VHLG01000015.1"/>
</dbReference>
<dbReference type="OrthoDB" id="8082805at2"/>
<proteinExistence type="predicted"/>
<name>A0A506U3I7_9HYPH</name>
<organism evidence="1 2">
    <name type="scientific">Martelella alba</name>
    <dbReference type="NCBI Taxonomy" id="2590451"/>
    <lineage>
        <taxon>Bacteria</taxon>
        <taxon>Pseudomonadati</taxon>
        <taxon>Pseudomonadota</taxon>
        <taxon>Alphaproteobacteria</taxon>
        <taxon>Hyphomicrobiales</taxon>
        <taxon>Aurantimonadaceae</taxon>
        <taxon>Martelella</taxon>
    </lineage>
</organism>
<accession>A0A506U3I7</accession>
<evidence type="ECO:0000313" key="2">
    <source>
        <dbReference type="Proteomes" id="UP000318801"/>
    </source>
</evidence>
<gene>
    <name evidence="1" type="ORF">FJU08_19175</name>
</gene>
<reference evidence="1 2" key="1">
    <citation type="submission" date="2019-06" db="EMBL/GenBank/DDBJ databases">
        <authorList>
            <person name="Li M."/>
        </authorList>
    </citation>
    <scope>NUCLEOTIDE SEQUENCE [LARGE SCALE GENOMIC DNA]</scope>
    <source>
        <strain evidence="1 2">BGMRC2036</strain>
    </source>
</reference>
<protein>
    <submittedName>
        <fullName evidence="1">Uncharacterized protein</fullName>
    </submittedName>
</protein>
<sequence>MNDERFEQLEARVAAQHETVVAMLAAMFEDKTLSAAFGRAIGGLLNVREQDEDPGLSPDGAFAHETRVAAALKDIIRSAEARCRMQE</sequence>
<evidence type="ECO:0000313" key="1">
    <source>
        <dbReference type="EMBL" id="TPW27851.1"/>
    </source>
</evidence>
<dbReference type="EMBL" id="VHLG01000015">
    <property type="protein sequence ID" value="TPW27851.1"/>
    <property type="molecule type" value="Genomic_DNA"/>
</dbReference>
<comment type="caution">
    <text evidence="1">The sequence shown here is derived from an EMBL/GenBank/DDBJ whole genome shotgun (WGS) entry which is preliminary data.</text>
</comment>
<dbReference type="Proteomes" id="UP000318801">
    <property type="component" value="Unassembled WGS sequence"/>
</dbReference>